<evidence type="ECO:0000313" key="3">
    <source>
        <dbReference type="EMBL" id="OQD67408.1"/>
    </source>
</evidence>
<feature type="region of interest" description="Disordered" evidence="1">
    <location>
        <begin position="243"/>
        <end position="266"/>
    </location>
</feature>
<evidence type="ECO:0000313" key="4">
    <source>
        <dbReference type="Proteomes" id="UP000191522"/>
    </source>
</evidence>
<feature type="chain" id="PRO_5012506165" evidence="2">
    <location>
        <begin position="23"/>
        <end position="266"/>
    </location>
</feature>
<gene>
    <name evidence="3" type="ORF">PENDEC_c037G00935</name>
</gene>
<accession>A0A1V6NRN0</accession>
<sequence length="266" mass="27236">MRFGSQITWLLAAGGALTSAQSSSSSAASSSSTGCALSSGDTQILQYTWAISNFLNNFYASVALNSTVASSVSNSTSTSKVLANLRGIEHAGNLTIEAVRELSSKAPNFNKPTCQYTYPSVSSIHSFVQYAYQFESTLTGAFIGVAGYTESPEVSFLLARLAAQHSAQATYIGSRLNSSMFAASSNSLVSAYAPTQVLKPGNSTGSLGTYLHGCVSPPKNPCGALKIGPLEANITSSAVAGSSSTPLGGSSSTPVSSSASASVRLY</sequence>
<keyword evidence="2" id="KW-0732">Signal</keyword>
<dbReference type="PROSITE" id="PS51257">
    <property type="entry name" value="PROKAR_LIPOPROTEIN"/>
    <property type="match status" value="1"/>
</dbReference>
<dbReference type="OMA" id="TAHAYYI"/>
<proteinExistence type="predicted"/>
<name>A0A1V6NRN0_PENDC</name>
<dbReference type="Pfam" id="PF13668">
    <property type="entry name" value="Ferritin_2"/>
    <property type="match status" value="1"/>
</dbReference>
<reference evidence="4" key="1">
    <citation type="journal article" date="2017" name="Nat. Microbiol.">
        <title>Global analysis of biosynthetic gene clusters reveals vast potential of secondary metabolite production in Penicillium species.</title>
        <authorList>
            <person name="Nielsen J.C."/>
            <person name="Grijseels S."/>
            <person name="Prigent S."/>
            <person name="Ji B."/>
            <person name="Dainat J."/>
            <person name="Nielsen K.F."/>
            <person name="Frisvad J.C."/>
            <person name="Workman M."/>
            <person name="Nielsen J."/>
        </authorList>
    </citation>
    <scope>NUCLEOTIDE SEQUENCE [LARGE SCALE GENOMIC DNA]</scope>
    <source>
        <strain evidence="4">IBT 11843</strain>
    </source>
</reference>
<keyword evidence="4" id="KW-1185">Reference proteome</keyword>
<dbReference type="Proteomes" id="UP000191522">
    <property type="component" value="Unassembled WGS sequence"/>
</dbReference>
<comment type="caution">
    <text evidence="3">The sequence shown here is derived from an EMBL/GenBank/DDBJ whole genome shotgun (WGS) entry which is preliminary data.</text>
</comment>
<protein>
    <submittedName>
        <fullName evidence="3">Uncharacterized protein</fullName>
    </submittedName>
</protein>
<evidence type="ECO:0000256" key="2">
    <source>
        <dbReference type="SAM" id="SignalP"/>
    </source>
</evidence>
<feature type="signal peptide" evidence="2">
    <location>
        <begin position="1"/>
        <end position="22"/>
    </location>
</feature>
<dbReference type="AlphaFoldDB" id="A0A1V6NRN0"/>
<dbReference type="OrthoDB" id="4363568at2759"/>
<dbReference type="EMBL" id="MDYL01000037">
    <property type="protein sequence ID" value="OQD67408.1"/>
    <property type="molecule type" value="Genomic_DNA"/>
</dbReference>
<organism evidence="3 4">
    <name type="scientific">Penicillium decumbens</name>
    <dbReference type="NCBI Taxonomy" id="69771"/>
    <lineage>
        <taxon>Eukaryota</taxon>
        <taxon>Fungi</taxon>
        <taxon>Dikarya</taxon>
        <taxon>Ascomycota</taxon>
        <taxon>Pezizomycotina</taxon>
        <taxon>Eurotiomycetes</taxon>
        <taxon>Eurotiomycetidae</taxon>
        <taxon>Eurotiales</taxon>
        <taxon>Aspergillaceae</taxon>
        <taxon>Penicillium</taxon>
    </lineage>
</organism>
<evidence type="ECO:0000256" key="1">
    <source>
        <dbReference type="SAM" id="MobiDB-lite"/>
    </source>
</evidence>